<dbReference type="SMART" id="SM01043">
    <property type="entry name" value="BTAD"/>
    <property type="match status" value="1"/>
</dbReference>
<dbReference type="SMART" id="SM00382">
    <property type="entry name" value="AAA"/>
    <property type="match status" value="1"/>
</dbReference>
<dbReference type="SMART" id="SM00028">
    <property type="entry name" value="TPR"/>
    <property type="match status" value="5"/>
</dbReference>
<dbReference type="InterPro" id="IPR036388">
    <property type="entry name" value="WH-like_DNA-bd_sf"/>
</dbReference>
<feature type="domain" description="OmpR/PhoB-type" evidence="6">
    <location>
        <begin position="1"/>
        <end position="104"/>
    </location>
</feature>
<dbReference type="InterPro" id="IPR027417">
    <property type="entry name" value="P-loop_NTPase"/>
</dbReference>
<accession>A0ABP7S217</accession>
<dbReference type="PANTHER" id="PTHR35807:SF1">
    <property type="entry name" value="TRANSCRIPTIONAL REGULATOR REDD"/>
    <property type="match status" value="1"/>
</dbReference>
<keyword evidence="4" id="KW-0804">Transcription</keyword>
<dbReference type="InterPro" id="IPR051677">
    <property type="entry name" value="AfsR-DnrI-RedD_regulator"/>
</dbReference>
<dbReference type="SUPFAM" id="SSF48452">
    <property type="entry name" value="TPR-like"/>
    <property type="match status" value="2"/>
</dbReference>
<dbReference type="InterPro" id="IPR002182">
    <property type="entry name" value="NB-ARC"/>
</dbReference>
<dbReference type="InterPro" id="IPR019734">
    <property type="entry name" value="TPR_rpt"/>
</dbReference>
<comment type="caution">
    <text evidence="7">The sequence shown here is derived from an EMBL/GenBank/DDBJ whole genome shotgun (WGS) entry which is preliminary data.</text>
</comment>
<dbReference type="SUPFAM" id="SSF46894">
    <property type="entry name" value="C-terminal effector domain of the bipartite response regulators"/>
    <property type="match status" value="1"/>
</dbReference>
<evidence type="ECO:0000256" key="1">
    <source>
        <dbReference type="ARBA" id="ARBA00005820"/>
    </source>
</evidence>
<evidence type="ECO:0000256" key="5">
    <source>
        <dbReference type="PROSITE-ProRule" id="PRU01091"/>
    </source>
</evidence>
<gene>
    <name evidence="7" type="ORF">GCM10022247_28810</name>
</gene>
<keyword evidence="3 5" id="KW-0238">DNA-binding</keyword>
<comment type="similarity">
    <text evidence="1">Belongs to the AfsR/DnrI/RedD regulatory family.</text>
</comment>
<dbReference type="RefSeq" id="WP_344874802.1">
    <property type="nucleotide sequence ID" value="NZ_BAABAL010000008.1"/>
</dbReference>
<dbReference type="InterPro" id="IPR003593">
    <property type="entry name" value="AAA+_ATPase"/>
</dbReference>
<dbReference type="PROSITE" id="PS51755">
    <property type="entry name" value="OMPR_PHOB"/>
    <property type="match status" value="1"/>
</dbReference>
<evidence type="ECO:0000313" key="7">
    <source>
        <dbReference type="EMBL" id="GAA4005566.1"/>
    </source>
</evidence>
<evidence type="ECO:0000256" key="3">
    <source>
        <dbReference type="ARBA" id="ARBA00023125"/>
    </source>
</evidence>
<reference evidence="8" key="1">
    <citation type="journal article" date="2019" name="Int. J. Syst. Evol. Microbiol.">
        <title>The Global Catalogue of Microorganisms (GCM) 10K type strain sequencing project: providing services to taxonomists for standard genome sequencing and annotation.</title>
        <authorList>
            <consortium name="The Broad Institute Genomics Platform"/>
            <consortium name="The Broad Institute Genome Sequencing Center for Infectious Disease"/>
            <person name="Wu L."/>
            <person name="Ma J."/>
        </authorList>
    </citation>
    <scope>NUCLEOTIDE SEQUENCE [LARGE SCALE GENOMIC DNA]</scope>
    <source>
        <strain evidence="8">JCM 17342</strain>
    </source>
</reference>
<evidence type="ECO:0000259" key="6">
    <source>
        <dbReference type="PROSITE" id="PS51755"/>
    </source>
</evidence>
<dbReference type="SMART" id="SM00862">
    <property type="entry name" value="Trans_reg_C"/>
    <property type="match status" value="1"/>
</dbReference>
<keyword evidence="8" id="KW-1185">Reference proteome</keyword>
<dbReference type="Gene3D" id="1.10.10.10">
    <property type="entry name" value="Winged helix-like DNA-binding domain superfamily/Winged helix DNA-binding domain"/>
    <property type="match status" value="1"/>
</dbReference>
<organism evidence="7 8">
    <name type="scientific">Allokutzneria multivorans</name>
    <dbReference type="NCBI Taxonomy" id="1142134"/>
    <lineage>
        <taxon>Bacteria</taxon>
        <taxon>Bacillati</taxon>
        <taxon>Actinomycetota</taxon>
        <taxon>Actinomycetes</taxon>
        <taxon>Pseudonocardiales</taxon>
        <taxon>Pseudonocardiaceae</taxon>
        <taxon>Allokutzneria</taxon>
    </lineage>
</organism>
<name>A0ABP7S217_9PSEU</name>
<dbReference type="Gene3D" id="1.25.40.10">
    <property type="entry name" value="Tetratricopeptide repeat domain"/>
    <property type="match status" value="2"/>
</dbReference>
<protein>
    <submittedName>
        <fullName evidence="7">BTAD domain-containing putative transcriptional regulator</fullName>
    </submittedName>
</protein>
<dbReference type="InterPro" id="IPR011990">
    <property type="entry name" value="TPR-like_helical_dom_sf"/>
</dbReference>
<feature type="DNA-binding region" description="OmpR/PhoB-type" evidence="5">
    <location>
        <begin position="1"/>
        <end position="104"/>
    </location>
</feature>
<evidence type="ECO:0000256" key="4">
    <source>
        <dbReference type="ARBA" id="ARBA00023163"/>
    </source>
</evidence>
<dbReference type="PANTHER" id="PTHR35807">
    <property type="entry name" value="TRANSCRIPTIONAL REGULATOR REDD-RELATED"/>
    <property type="match status" value="1"/>
</dbReference>
<dbReference type="Pfam" id="PF13424">
    <property type="entry name" value="TPR_12"/>
    <property type="match status" value="1"/>
</dbReference>
<sequence>MSTTEMSFRVLGPLEVSAGGRVLSLGGAKPRMLLGSLLLNPNRLVSTDVLVEVLWPHAPPRSAVANLRTYVSTLRAGLRGGTDGHGDRNEDRIRALTSGYSLHVEPEELDLLRFDQLVEQAQRDRSTGRPERALDLLRQAGSLWRGRPLEGLPASPGWQSALGRLAERRLAATEERLALQVATGEYTNAISELQALLEEHPFREELWRQLMLALHGSGRRAEALHAYTVVRRRLADELGVEPGPELRHVHRLVLSGERAEEPGAVEVEPQHVCQLPPDTPDFTGRTQQLAELLGTLAEPDRMPIAIVVGAPGMGKTTLATHAAHRLRSRFPDGQLHVDLGGTSRTPRDPAAVLAELLRSLGVPGAAVPEGAHERAARFRSLLADRRMLVVLDDAVNAAQVRPLLPATAGSAVLVTSRSRIAELPGAHQVELGVFSPAEAVTLLGSIAGRDRVDTDDEACDRLLAACGHLPLAIRIAGAKLAGRQGWPLRVLADRLDDESRRLNELRLGELGVRASVDLSYRGLAPAAARAMRLFGLLEGPSQPGWVIGALLGSGDSGSADYEDVLDQLVDANLLRLAGVDCSGQPRYAMADLLRVYAREMVRADPAEERDAALERVAGGWLTLAERACAHLPTSIFAPATGAAPRWSPEAAVLRLVTADPVGWLTAETQALVAAVEQSPRGAAQELAACLVPWFDLRSHFDEWRRTHDAALVGVTEDRDRWGEAVLRRGLGQLALYQDRYPEAVEQFQRSRGLFDAVGDEHGAAIAVSGLAAVDRVLGNTEDALRNCTAALQMFVNAGDRHGEAYARNVLGVIQLAAGRHAAALGEFSSALRLSRALADRHREAHVLHELGKLHFTLGRTSAAVAETERALGVFEAIGDTQGEVYARQQLGEMHARLGDEPRAAALLRAALEGHRRIGDRRGEASTAQSLGELHQAAGRIDPARTHMALARQLWRELGSEDKASELTAALTSLG</sequence>
<evidence type="ECO:0000256" key="2">
    <source>
        <dbReference type="ARBA" id="ARBA00023015"/>
    </source>
</evidence>
<dbReference type="PRINTS" id="PR00364">
    <property type="entry name" value="DISEASERSIST"/>
</dbReference>
<dbReference type="EMBL" id="BAABAL010000008">
    <property type="protein sequence ID" value="GAA4005566.1"/>
    <property type="molecule type" value="Genomic_DNA"/>
</dbReference>
<dbReference type="InterPro" id="IPR005158">
    <property type="entry name" value="BTAD"/>
</dbReference>
<keyword evidence="2" id="KW-0805">Transcription regulation</keyword>
<evidence type="ECO:0000313" key="8">
    <source>
        <dbReference type="Proteomes" id="UP001501747"/>
    </source>
</evidence>
<dbReference type="Pfam" id="PF00931">
    <property type="entry name" value="NB-ARC"/>
    <property type="match status" value="1"/>
</dbReference>
<dbReference type="Gene3D" id="3.40.50.300">
    <property type="entry name" value="P-loop containing nucleotide triphosphate hydrolases"/>
    <property type="match status" value="1"/>
</dbReference>
<dbReference type="CDD" id="cd15831">
    <property type="entry name" value="BTAD"/>
    <property type="match status" value="1"/>
</dbReference>
<dbReference type="Proteomes" id="UP001501747">
    <property type="component" value="Unassembled WGS sequence"/>
</dbReference>
<dbReference type="SUPFAM" id="SSF52540">
    <property type="entry name" value="P-loop containing nucleoside triphosphate hydrolases"/>
    <property type="match status" value="1"/>
</dbReference>
<dbReference type="InterPro" id="IPR016032">
    <property type="entry name" value="Sig_transdc_resp-reg_C-effctor"/>
</dbReference>
<dbReference type="InterPro" id="IPR001867">
    <property type="entry name" value="OmpR/PhoB-type_DNA-bd"/>
</dbReference>
<proteinExistence type="inferred from homology"/>
<dbReference type="Pfam" id="PF03704">
    <property type="entry name" value="BTAD"/>
    <property type="match status" value="1"/>
</dbReference>